<feature type="domain" description="Histidine kinase" evidence="2">
    <location>
        <begin position="142"/>
        <end position="371"/>
    </location>
</feature>
<sequence>MNKIALPSHSEGKKNDGQIMKWPDRCHTCKTQECQFATPEISLCSYGFNYVKIDDLFLAGFICPDHSSSSPAKSKNLKQSKSQAISTHQLNQQIAFLKGLSSKKQQVQEALKNEAREEFLNTESFKDEFIYEIREDILRGLSFVHDYKQINATISQNINVIIETNCSGNDFEQKLEKASQQEQAIYWASKFLQEKLNVAKYLLNPDWITRESEKVSFRFHGLTLKYIRLYTDLFKKKGINLQVSGTNYKNIVANPEAISVIVQTFLDNAHKYSKKNGKVDVFFSDEQDHVLFLVGSYGPRIRDDERDLIFQPFKRARDAIKSQEEGAGYGLYISQLIANRIGTVIEMEQDPQLKERQGHWTVFSIRIPTNTWR</sequence>
<keyword evidence="3" id="KW-0808">Transferase</keyword>
<dbReference type="SUPFAM" id="SSF55874">
    <property type="entry name" value="ATPase domain of HSP90 chaperone/DNA topoisomerase II/histidine kinase"/>
    <property type="match status" value="1"/>
</dbReference>
<evidence type="ECO:0000313" key="3">
    <source>
        <dbReference type="EMBL" id="MDH1238583.1"/>
    </source>
</evidence>
<dbReference type="EMBL" id="JAOCAE010000025">
    <property type="protein sequence ID" value="MDH1238583.1"/>
    <property type="molecule type" value="Genomic_DNA"/>
</dbReference>
<dbReference type="Pfam" id="PF02518">
    <property type="entry name" value="HATPase_c"/>
    <property type="match status" value="1"/>
</dbReference>
<evidence type="ECO:0000256" key="1">
    <source>
        <dbReference type="ARBA" id="ARBA00022553"/>
    </source>
</evidence>
<comment type="caution">
    <text evidence="3">The sequence shown here is derived from an EMBL/GenBank/DDBJ whole genome shotgun (WGS) entry which is preliminary data.</text>
</comment>
<dbReference type="GO" id="GO:0000155">
    <property type="term" value="F:phosphorelay sensor kinase activity"/>
    <property type="evidence" value="ECO:0007669"/>
    <property type="project" value="TreeGrafter"/>
</dbReference>
<gene>
    <name evidence="3" type="ORF">N5C32_21355</name>
</gene>
<dbReference type="AlphaFoldDB" id="A0AA42PDV1"/>
<organism evidence="3 4">
    <name type="scientific">Stutzerimonas stutzeri</name>
    <name type="common">Pseudomonas stutzeri</name>
    <dbReference type="NCBI Taxonomy" id="316"/>
    <lineage>
        <taxon>Bacteria</taxon>
        <taxon>Pseudomonadati</taxon>
        <taxon>Pseudomonadota</taxon>
        <taxon>Gammaproteobacteria</taxon>
        <taxon>Pseudomonadales</taxon>
        <taxon>Pseudomonadaceae</taxon>
        <taxon>Stutzerimonas</taxon>
    </lineage>
</organism>
<dbReference type="RefSeq" id="WP_125862442.1">
    <property type="nucleotide sequence ID" value="NZ_JAKCMO010000001.1"/>
</dbReference>
<dbReference type="Gene3D" id="3.30.565.10">
    <property type="entry name" value="Histidine kinase-like ATPase, C-terminal domain"/>
    <property type="match status" value="1"/>
</dbReference>
<keyword evidence="3" id="KW-0418">Kinase</keyword>
<evidence type="ECO:0000313" key="4">
    <source>
        <dbReference type="Proteomes" id="UP001158500"/>
    </source>
</evidence>
<name>A0AA42PDV1_STUST</name>
<dbReference type="Proteomes" id="UP001158500">
    <property type="component" value="Unassembled WGS sequence"/>
</dbReference>
<dbReference type="SMART" id="SM00387">
    <property type="entry name" value="HATPase_c"/>
    <property type="match status" value="1"/>
</dbReference>
<dbReference type="PANTHER" id="PTHR43547:SF2">
    <property type="entry name" value="HYBRID SIGNAL TRANSDUCTION HISTIDINE KINASE C"/>
    <property type="match status" value="1"/>
</dbReference>
<keyword evidence="1" id="KW-0597">Phosphoprotein</keyword>
<dbReference type="InterPro" id="IPR036890">
    <property type="entry name" value="HATPase_C_sf"/>
</dbReference>
<dbReference type="InterPro" id="IPR005467">
    <property type="entry name" value="His_kinase_dom"/>
</dbReference>
<dbReference type="PROSITE" id="PS50109">
    <property type="entry name" value="HIS_KIN"/>
    <property type="match status" value="1"/>
</dbReference>
<proteinExistence type="predicted"/>
<dbReference type="InterPro" id="IPR003594">
    <property type="entry name" value="HATPase_dom"/>
</dbReference>
<protein>
    <submittedName>
        <fullName evidence="3">HAMP domain-containing histidine kinase</fullName>
    </submittedName>
</protein>
<evidence type="ECO:0000259" key="2">
    <source>
        <dbReference type="PROSITE" id="PS50109"/>
    </source>
</evidence>
<accession>A0AA42PDV1</accession>
<reference evidence="3" key="1">
    <citation type="submission" date="2022-09" db="EMBL/GenBank/DDBJ databases">
        <title>Intensive care unit water sources are persistently colonized with multi-drug resistant bacteria and are the site of extensive horizontal gene transfer of antibiotic resistance genes.</title>
        <authorList>
            <person name="Diorio-Toth L."/>
        </authorList>
    </citation>
    <scope>NUCLEOTIDE SEQUENCE</scope>
    <source>
        <strain evidence="3">GD03947</strain>
    </source>
</reference>
<dbReference type="PANTHER" id="PTHR43547">
    <property type="entry name" value="TWO-COMPONENT HISTIDINE KINASE"/>
    <property type="match status" value="1"/>
</dbReference>